<feature type="transmembrane region" description="Helical" evidence="6">
    <location>
        <begin position="5"/>
        <end position="25"/>
    </location>
</feature>
<feature type="transmembrane region" description="Helical" evidence="6">
    <location>
        <begin position="167"/>
        <end position="187"/>
    </location>
</feature>
<dbReference type="Pfam" id="PF02653">
    <property type="entry name" value="BPD_transp_2"/>
    <property type="match status" value="1"/>
</dbReference>
<dbReference type="InterPro" id="IPR043428">
    <property type="entry name" value="LivM-like"/>
</dbReference>
<keyword evidence="5 6" id="KW-0472">Membrane</keyword>
<keyword evidence="2" id="KW-1003">Cell membrane</keyword>
<dbReference type="Proteomes" id="UP001148313">
    <property type="component" value="Unassembled WGS sequence"/>
</dbReference>
<evidence type="ECO:0000256" key="4">
    <source>
        <dbReference type="ARBA" id="ARBA00022989"/>
    </source>
</evidence>
<keyword evidence="3 6" id="KW-0812">Transmembrane</keyword>
<feature type="transmembrane region" description="Helical" evidence="6">
    <location>
        <begin position="31"/>
        <end position="50"/>
    </location>
</feature>
<keyword evidence="8" id="KW-1185">Reference proteome</keyword>
<feature type="transmembrane region" description="Helical" evidence="6">
    <location>
        <begin position="208"/>
        <end position="231"/>
    </location>
</feature>
<feature type="transmembrane region" description="Helical" evidence="6">
    <location>
        <begin position="57"/>
        <end position="78"/>
    </location>
</feature>
<dbReference type="EMBL" id="JAPJZH010000028">
    <property type="protein sequence ID" value="MDA4848704.1"/>
    <property type="molecule type" value="Genomic_DNA"/>
</dbReference>
<sequence length="344" mass="36751">MKNPVLNISSLVGVIVLAFAIPYFVEAFTVLNFTVYIIMAILSLSLAFVWGMGGIMVLGHSAFFGLGAYAYAIAAVNFGPGWEAVTLSMLVPATFAALLGYFMFYGRISDIYVGVITLAVTLILFNLINSTSGPQYKIGSAPIGGYNGITAVPTLSWPNGNFIDINGMFYLSVGLLILSYLFIRYYLSTRYGKVTVAIRENERRAELLGYNVAQSKLITFSIGGAIAGLAGCMFANWGSFVGPTIFGLVQSAQIIIWVIVGGRGTLIGPILSCIAIQWMTTQLGMQQVVNVGFVLGIVLTIFVLLVPSGLAPLLAKIPNVVRSRLNGKPKEDVALGSPAEEGQT</sequence>
<evidence type="ECO:0000256" key="6">
    <source>
        <dbReference type="SAM" id="Phobius"/>
    </source>
</evidence>
<dbReference type="CDD" id="cd06581">
    <property type="entry name" value="TM_PBP1_LivM_like"/>
    <property type="match status" value="1"/>
</dbReference>
<evidence type="ECO:0000256" key="3">
    <source>
        <dbReference type="ARBA" id="ARBA00022692"/>
    </source>
</evidence>
<accession>A0ABT4VVH1</accession>
<dbReference type="InterPro" id="IPR001851">
    <property type="entry name" value="ABC_transp_permease"/>
</dbReference>
<feature type="transmembrane region" description="Helical" evidence="6">
    <location>
        <begin position="111"/>
        <end position="128"/>
    </location>
</feature>
<dbReference type="PANTHER" id="PTHR30482">
    <property type="entry name" value="HIGH-AFFINITY BRANCHED-CHAIN AMINO ACID TRANSPORT SYSTEM PERMEASE"/>
    <property type="match status" value="1"/>
</dbReference>
<evidence type="ECO:0000256" key="2">
    <source>
        <dbReference type="ARBA" id="ARBA00022475"/>
    </source>
</evidence>
<evidence type="ECO:0000313" key="7">
    <source>
        <dbReference type="EMBL" id="MDA4848704.1"/>
    </source>
</evidence>
<feature type="transmembrane region" description="Helical" evidence="6">
    <location>
        <begin position="291"/>
        <end position="315"/>
    </location>
</feature>
<evidence type="ECO:0000313" key="8">
    <source>
        <dbReference type="Proteomes" id="UP001148313"/>
    </source>
</evidence>
<comment type="caution">
    <text evidence="7">The sequence shown here is derived from an EMBL/GenBank/DDBJ whole genome shotgun (WGS) entry which is preliminary data.</text>
</comment>
<keyword evidence="4 6" id="KW-1133">Transmembrane helix</keyword>
<comment type="subcellular location">
    <subcellularLocation>
        <location evidence="1">Cell membrane</location>
        <topology evidence="1">Multi-pass membrane protein</topology>
    </subcellularLocation>
</comment>
<protein>
    <submittedName>
        <fullName evidence="7">Branched-chain amino acid ABC transporter permease</fullName>
    </submittedName>
</protein>
<gene>
    <name evidence="7" type="ORF">OOZ53_25330</name>
</gene>
<reference evidence="7" key="1">
    <citation type="submission" date="2022-11" db="EMBL/GenBank/DDBJ databases">
        <title>Hoeflea poritis sp. nov., isolated from scleractinian coral Porites lutea.</title>
        <authorList>
            <person name="Zhang G."/>
            <person name="Wei Q."/>
            <person name="Cai L."/>
        </authorList>
    </citation>
    <scope>NUCLEOTIDE SEQUENCE</scope>
    <source>
        <strain evidence="7">E7-10</strain>
    </source>
</reference>
<dbReference type="RefSeq" id="WP_271092578.1">
    <property type="nucleotide sequence ID" value="NZ_JAPJZH010000028.1"/>
</dbReference>
<proteinExistence type="predicted"/>
<feature type="transmembrane region" description="Helical" evidence="6">
    <location>
        <begin position="84"/>
        <end position="104"/>
    </location>
</feature>
<evidence type="ECO:0000256" key="5">
    <source>
        <dbReference type="ARBA" id="ARBA00023136"/>
    </source>
</evidence>
<evidence type="ECO:0000256" key="1">
    <source>
        <dbReference type="ARBA" id="ARBA00004651"/>
    </source>
</evidence>
<dbReference type="PANTHER" id="PTHR30482:SF10">
    <property type="entry name" value="HIGH-AFFINITY BRANCHED-CHAIN AMINO ACID TRANSPORT PROTEIN BRAE"/>
    <property type="match status" value="1"/>
</dbReference>
<organism evidence="7 8">
    <name type="scientific">Hoeflea poritis</name>
    <dbReference type="NCBI Taxonomy" id="2993659"/>
    <lineage>
        <taxon>Bacteria</taxon>
        <taxon>Pseudomonadati</taxon>
        <taxon>Pseudomonadota</taxon>
        <taxon>Alphaproteobacteria</taxon>
        <taxon>Hyphomicrobiales</taxon>
        <taxon>Rhizobiaceae</taxon>
        <taxon>Hoeflea</taxon>
    </lineage>
</organism>
<name>A0ABT4VVH1_9HYPH</name>